<dbReference type="AlphaFoldDB" id="A0AA39RHS5"/>
<dbReference type="EMBL" id="JAUESC010000387">
    <property type="protein sequence ID" value="KAK0573134.1"/>
    <property type="molecule type" value="Genomic_DNA"/>
</dbReference>
<reference evidence="1" key="1">
    <citation type="journal article" date="2022" name="Plant J.">
        <title>Strategies of tolerance reflected in two North American maple genomes.</title>
        <authorList>
            <person name="McEvoy S.L."/>
            <person name="Sezen U.U."/>
            <person name="Trouern-Trend A."/>
            <person name="McMahon S.M."/>
            <person name="Schaberg P.G."/>
            <person name="Yang J."/>
            <person name="Wegrzyn J.L."/>
            <person name="Swenson N.G."/>
        </authorList>
    </citation>
    <scope>NUCLEOTIDE SEQUENCE</scope>
    <source>
        <strain evidence="1">NS2018</strain>
    </source>
</reference>
<organism evidence="1 2">
    <name type="scientific">Acer saccharum</name>
    <name type="common">Sugar maple</name>
    <dbReference type="NCBI Taxonomy" id="4024"/>
    <lineage>
        <taxon>Eukaryota</taxon>
        <taxon>Viridiplantae</taxon>
        <taxon>Streptophyta</taxon>
        <taxon>Embryophyta</taxon>
        <taxon>Tracheophyta</taxon>
        <taxon>Spermatophyta</taxon>
        <taxon>Magnoliopsida</taxon>
        <taxon>eudicotyledons</taxon>
        <taxon>Gunneridae</taxon>
        <taxon>Pentapetalae</taxon>
        <taxon>rosids</taxon>
        <taxon>malvids</taxon>
        <taxon>Sapindales</taxon>
        <taxon>Sapindaceae</taxon>
        <taxon>Hippocastanoideae</taxon>
        <taxon>Acereae</taxon>
        <taxon>Acer</taxon>
    </lineage>
</organism>
<proteinExistence type="predicted"/>
<keyword evidence="2" id="KW-1185">Reference proteome</keyword>
<evidence type="ECO:0000313" key="2">
    <source>
        <dbReference type="Proteomes" id="UP001168877"/>
    </source>
</evidence>
<reference evidence="1" key="2">
    <citation type="submission" date="2023-06" db="EMBL/GenBank/DDBJ databases">
        <authorList>
            <person name="Swenson N.G."/>
            <person name="Wegrzyn J.L."/>
            <person name="Mcevoy S.L."/>
        </authorList>
    </citation>
    <scope>NUCLEOTIDE SEQUENCE</scope>
    <source>
        <strain evidence="1">NS2018</strain>
        <tissue evidence="1">Leaf</tissue>
    </source>
</reference>
<sequence length="108" mass="11816">MIAAIWSESDDSGEGDKCSSDDELINNFKALGATCEENEVVGKNSVASDPIEEKVEEVALEEIVVASHWDMALIDSRDQSEAAMHKAAKEITKDANMFSFRFSSIKSN</sequence>
<dbReference type="Proteomes" id="UP001168877">
    <property type="component" value="Unassembled WGS sequence"/>
</dbReference>
<name>A0AA39RHS5_ACESA</name>
<accession>A0AA39RHS5</accession>
<evidence type="ECO:0000313" key="1">
    <source>
        <dbReference type="EMBL" id="KAK0573134.1"/>
    </source>
</evidence>
<comment type="caution">
    <text evidence="1">The sequence shown here is derived from an EMBL/GenBank/DDBJ whole genome shotgun (WGS) entry which is preliminary data.</text>
</comment>
<gene>
    <name evidence="1" type="ORF">LWI29_003414</name>
</gene>
<protein>
    <submittedName>
        <fullName evidence="1">Uncharacterized protein</fullName>
    </submittedName>
</protein>